<sequence>MPPRNQPTNPAEILPSLQSLVQTNAYSAHQKTRTTAARLSAHGHVDAATEVLFEISKALLKKGEVGSGVDLAVFMINTTESKNELFGDVVRGRVTNLIALCPSTANWRKTVVDASINLSTKAPNLSPAGDPLLLQYIGELYYKEKDFVKAEPHLISSGTRDSGKILGAMGFEWCQEGAVDPSPYLLRLVLPHLLLSPPSILPARSTLDTFLSHLLSSNPSFLIERIPFPSADNADEILYTTLPVANYLQLLIRSVQRSGSETAKVSWTELGSKYRSWGKPWLRDEHIKEAVQYISTNTFKIPAPRGAGGNNMMADLMSSLFGGGM</sequence>
<reference evidence="2" key="1">
    <citation type="submission" date="2014-08" db="EMBL/GenBank/DDBJ databases">
        <authorList>
            <person name="Sharma Rahul"/>
            <person name="Thines Marco"/>
        </authorList>
    </citation>
    <scope>NUCLEOTIDE SEQUENCE</scope>
</reference>
<dbReference type="EMBL" id="LN483157">
    <property type="protein sequence ID" value="CED83811.1"/>
    <property type="molecule type" value="Genomic_DNA"/>
</dbReference>
<dbReference type="InterPro" id="IPR011990">
    <property type="entry name" value="TPR-like_helical_dom_sf"/>
</dbReference>
<dbReference type="Pfam" id="PF04190">
    <property type="entry name" value="GET4"/>
    <property type="match status" value="1"/>
</dbReference>
<dbReference type="AlphaFoldDB" id="A0A0F7SQZ2"/>
<comment type="similarity">
    <text evidence="1">Belongs to the GET4 family.</text>
</comment>
<accession>A0A0F7SQZ2</accession>
<evidence type="ECO:0000256" key="1">
    <source>
        <dbReference type="ARBA" id="ARBA00005351"/>
    </source>
</evidence>
<protein>
    <submittedName>
        <fullName evidence="2">Uncharacterized conserved protein</fullName>
    </submittedName>
</protein>
<proteinExistence type="inferred from homology"/>
<dbReference type="PANTHER" id="PTHR12875">
    <property type="entry name" value="GOLGI TO ER TRAFFIC PROTEIN 4 HOMOLOG"/>
    <property type="match status" value="1"/>
</dbReference>
<organism evidence="2">
    <name type="scientific">Phaffia rhodozyma</name>
    <name type="common">Yeast</name>
    <name type="synonym">Xanthophyllomyces dendrorhous</name>
    <dbReference type="NCBI Taxonomy" id="264483"/>
    <lineage>
        <taxon>Eukaryota</taxon>
        <taxon>Fungi</taxon>
        <taxon>Dikarya</taxon>
        <taxon>Basidiomycota</taxon>
        <taxon>Agaricomycotina</taxon>
        <taxon>Tremellomycetes</taxon>
        <taxon>Cystofilobasidiales</taxon>
        <taxon>Mrakiaceae</taxon>
        <taxon>Phaffia</taxon>
    </lineage>
</organism>
<dbReference type="InterPro" id="IPR007317">
    <property type="entry name" value="GET4"/>
</dbReference>
<dbReference type="GO" id="GO:0045048">
    <property type="term" value="P:protein insertion into ER membrane"/>
    <property type="evidence" value="ECO:0007669"/>
    <property type="project" value="InterPro"/>
</dbReference>
<dbReference type="Gene3D" id="1.25.40.10">
    <property type="entry name" value="Tetratricopeptide repeat domain"/>
    <property type="match status" value="1"/>
</dbReference>
<dbReference type="GO" id="GO:0005829">
    <property type="term" value="C:cytosol"/>
    <property type="evidence" value="ECO:0007669"/>
    <property type="project" value="TreeGrafter"/>
</dbReference>
<evidence type="ECO:0000313" key="2">
    <source>
        <dbReference type="EMBL" id="CED83811.1"/>
    </source>
</evidence>
<dbReference type="PANTHER" id="PTHR12875:SF0">
    <property type="entry name" value="GOLGI TO ER TRAFFIC PROTEIN 4 HOMOLOG"/>
    <property type="match status" value="1"/>
</dbReference>
<name>A0A0F7SQZ2_PHARH</name>